<dbReference type="Pfam" id="PF04542">
    <property type="entry name" value="Sigma70_r2"/>
    <property type="match status" value="1"/>
</dbReference>
<dbReference type="NCBIfam" id="TIGR02937">
    <property type="entry name" value="sigma70-ECF"/>
    <property type="match status" value="1"/>
</dbReference>
<organism evidence="7 8">
    <name type="scientific">Niveibacterium microcysteis</name>
    <dbReference type="NCBI Taxonomy" id="2811415"/>
    <lineage>
        <taxon>Bacteria</taxon>
        <taxon>Pseudomonadati</taxon>
        <taxon>Pseudomonadota</taxon>
        <taxon>Betaproteobacteria</taxon>
        <taxon>Rhodocyclales</taxon>
        <taxon>Rhodocyclaceae</taxon>
        <taxon>Niveibacterium</taxon>
    </lineage>
</organism>
<protein>
    <submittedName>
        <fullName evidence="7">RNA polymerase sigma factor</fullName>
    </submittedName>
</protein>
<accession>A0ABX7MEI6</accession>
<evidence type="ECO:0000313" key="8">
    <source>
        <dbReference type="Proteomes" id="UP000663570"/>
    </source>
</evidence>
<proteinExistence type="inferred from homology"/>
<reference evidence="7 8" key="1">
    <citation type="submission" date="2021-02" db="EMBL/GenBank/DDBJ databases">
        <title>Niveibacterium changnyeongensis HC41.</title>
        <authorList>
            <person name="Kang M."/>
        </authorList>
    </citation>
    <scope>NUCLEOTIDE SEQUENCE [LARGE SCALE GENOMIC DNA]</scope>
    <source>
        <strain evidence="7 8">HC41</strain>
    </source>
</reference>
<dbReference type="InterPro" id="IPR007627">
    <property type="entry name" value="RNA_pol_sigma70_r2"/>
</dbReference>
<dbReference type="PANTHER" id="PTHR43133:SF8">
    <property type="entry name" value="RNA POLYMERASE SIGMA FACTOR HI_1459-RELATED"/>
    <property type="match status" value="1"/>
</dbReference>
<evidence type="ECO:0000259" key="6">
    <source>
        <dbReference type="Pfam" id="PF04542"/>
    </source>
</evidence>
<keyword evidence="4" id="KW-0238">DNA-binding</keyword>
<evidence type="ECO:0000256" key="2">
    <source>
        <dbReference type="ARBA" id="ARBA00023015"/>
    </source>
</evidence>
<feature type="domain" description="RNA polymerase sigma-70 region 2" evidence="6">
    <location>
        <begin position="31"/>
        <end position="98"/>
    </location>
</feature>
<dbReference type="PANTHER" id="PTHR43133">
    <property type="entry name" value="RNA POLYMERASE ECF-TYPE SIGMA FACTO"/>
    <property type="match status" value="1"/>
</dbReference>
<dbReference type="SUPFAM" id="SSF88659">
    <property type="entry name" value="Sigma3 and sigma4 domains of RNA polymerase sigma factors"/>
    <property type="match status" value="1"/>
</dbReference>
<dbReference type="Proteomes" id="UP000663570">
    <property type="component" value="Chromosome"/>
</dbReference>
<dbReference type="Gene3D" id="1.10.1740.10">
    <property type="match status" value="1"/>
</dbReference>
<dbReference type="InterPro" id="IPR013325">
    <property type="entry name" value="RNA_pol_sigma_r2"/>
</dbReference>
<keyword evidence="8" id="KW-1185">Reference proteome</keyword>
<dbReference type="InterPro" id="IPR013324">
    <property type="entry name" value="RNA_pol_sigma_r3/r4-like"/>
</dbReference>
<evidence type="ECO:0000256" key="1">
    <source>
        <dbReference type="ARBA" id="ARBA00010641"/>
    </source>
</evidence>
<dbReference type="Gene3D" id="1.10.10.10">
    <property type="entry name" value="Winged helix-like DNA-binding domain superfamily/Winged helix DNA-binding domain"/>
    <property type="match status" value="1"/>
</dbReference>
<dbReference type="InterPro" id="IPR039425">
    <property type="entry name" value="RNA_pol_sigma-70-like"/>
</dbReference>
<dbReference type="SUPFAM" id="SSF88946">
    <property type="entry name" value="Sigma2 domain of RNA polymerase sigma factors"/>
    <property type="match status" value="1"/>
</dbReference>
<dbReference type="InterPro" id="IPR014284">
    <property type="entry name" value="RNA_pol_sigma-70_dom"/>
</dbReference>
<sequence length="198" mass="22259">MDTAERNARDRAWLSAIAAGGRDGERAVAALFREYRRPLLAFLIRHGAQQDLAEDLLQETFVRVVRHAEGFRGEAAVSSWIYQIARNLATDASRAPRREEHLDDAGWQRVADETACSTEGDAKAALDDCVNSGFAAFGRAHPERAEALRRAALDGWSVRDVANFLERTEAATREYLSQCRKRLREFLEPCRALIVEED</sequence>
<evidence type="ECO:0000313" key="7">
    <source>
        <dbReference type="EMBL" id="QSI78257.1"/>
    </source>
</evidence>
<evidence type="ECO:0000256" key="3">
    <source>
        <dbReference type="ARBA" id="ARBA00023082"/>
    </source>
</evidence>
<evidence type="ECO:0000256" key="5">
    <source>
        <dbReference type="ARBA" id="ARBA00023163"/>
    </source>
</evidence>
<keyword evidence="5" id="KW-0804">Transcription</keyword>
<keyword evidence="3" id="KW-0731">Sigma factor</keyword>
<dbReference type="RefSeq" id="WP_206255574.1">
    <property type="nucleotide sequence ID" value="NZ_CP071060.1"/>
</dbReference>
<dbReference type="InterPro" id="IPR036388">
    <property type="entry name" value="WH-like_DNA-bd_sf"/>
</dbReference>
<dbReference type="EMBL" id="CP071060">
    <property type="protein sequence ID" value="QSI78257.1"/>
    <property type="molecule type" value="Genomic_DNA"/>
</dbReference>
<keyword evidence="2" id="KW-0805">Transcription regulation</keyword>
<name>A0ABX7MEI6_9RHOO</name>
<comment type="similarity">
    <text evidence="1">Belongs to the sigma-70 factor family. ECF subfamily.</text>
</comment>
<evidence type="ECO:0000256" key="4">
    <source>
        <dbReference type="ARBA" id="ARBA00023125"/>
    </source>
</evidence>
<gene>
    <name evidence="7" type="ORF">JY500_06395</name>
</gene>